<protein>
    <submittedName>
        <fullName evidence="1">Alkaline phosphatase family protein</fullName>
    </submittedName>
</protein>
<gene>
    <name evidence="1" type="ORF">IQ266_03475</name>
</gene>
<dbReference type="Pfam" id="PF01663">
    <property type="entry name" value="Phosphodiest"/>
    <property type="match status" value="1"/>
</dbReference>
<comment type="caution">
    <text evidence="1">The sequence shown here is derived from an EMBL/GenBank/DDBJ whole genome shotgun (WGS) entry which is preliminary data.</text>
</comment>
<evidence type="ECO:0000313" key="2">
    <source>
        <dbReference type="Proteomes" id="UP000625316"/>
    </source>
</evidence>
<dbReference type="InterPro" id="IPR002591">
    <property type="entry name" value="Phosphodiest/P_Trfase"/>
</dbReference>
<sequence length="458" mass="51395">MLQKTVVLNVVGFTPAFLGEHTPKITAWAERGKMASIEPPLPAVTCTAQAAYLTGKPASDHGIVANGWYFRDECEVKFWRQSNNLVESAKIWDIARQLDPTFTCANLFWWYNMYSTADYTVTPRPMYPADGRKMPDIYTQPADLRSQLQQDLGQFPLFKFWGPATTVASSQWIADSAKWIEARHSPTLTLVYLPHLDYCAQKIGPDPAAIAPDLQEIDAVVGDLIDFYERRGAQVILLSEYGITPVNQPVHLNRVLREAGLLQVREELGLELPDVGASKAFAVADHQLAHIYINEPDVYDRVKTLLEQTSGVAKVLDDAGKQQYQLDHPRAGELVAVAAPEAWFTYYYWLDDRRAPDFARTVDIHRKPGYDPVELFINPDIKLPQLKIAKTLLKRKLGGRSLMDLTPLDATLVRGGHGHIPPSKTDRPLLITRQDGHLNHDAIMAVDVFNVILNHLKG</sequence>
<dbReference type="InterPro" id="IPR017850">
    <property type="entry name" value="Alkaline_phosphatase_core_sf"/>
</dbReference>
<accession>A0A928Z2Z3</accession>
<dbReference type="EMBL" id="JADEXQ010000007">
    <property type="protein sequence ID" value="MBE9028820.1"/>
    <property type="molecule type" value="Genomic_DNA"/>
</dbReference>
<dbReference type="SUPFAM" id="SSF53649">
    <property type="entry name" value="Alkaline phosphatase-like"/>
    <property type="match status" value="1"/>
</dbReference>
<evidence type="ECO:0000313" key="1">
    <source>
        <dbReference type="EMBL" id="MBE9028820.1"/>
    </source>
</evidence>
<name>A0A928Z2Z3_9CYAN</name>
<dbReference type="AlphaFoldDB" id="A0A928Z2Z3"/>
<dbReference type="Proteomes" id="UP000625316">
    <property type="component" value="Unassembled WGS sequence"/>
</dbReference>
<dbReference type="Gene3D" id="3.40.720.10">
    <property type="entry name" value="Alkaline Phosphatase, subunit A"/>
    <property type="match status" value="1"/>
</dbReference>
<dbReference type="GO" id="GO:0016787">
    <property type="term" value="F:hydrolase activity"/>
    <property type="evidence" value="ECO:0007669"/>
    <property type="project" value="UniProtKB-ARBA"/>
</dbReference>
<organism evidence="1 2">
    <name type="scientific">Romeriopsis navalis LEGE 11480</name>
    <dbReference type="NCBI Taxonomy" id="2777977"/>
    <lineage>
        <taxon>Bacteria</taxon>
        <taxon>Bacillati</taxon>
        <taxon>Cyanobacteriota</taxon>
        <taxon>Cyanophyceae</taxon>
        <taxon>Leptolyngbyales</taxon>
        <taxon>Leptolyngbyaceae</taxon>
        <taxon>Romeriopsis</taxon>
        <taxon>Romeriopsis navalis</taxon>
    </lineage>
</organism>
<dbReference type="PANTHER" id="PTHR10151">
    <property type="entry name" value="ECTONUCLEOTIDE PYROPHOSPHATASE/PHOSPHODIESTERASE"/>
    <property type="match status" value="1"/>
</dbReference>
<proteinExistence type="predicted"/>
<dbReference type="PANTHER" id="PTHR10151:SF120">
    <property type="entry name" value="BIS(5'-ADENOSYL)-TRIPHOSPHATASE"/>
    <property type="match status" value="1"/>
</dbReference>
<keyword evidence="2" id="KW-1185">Reference proteome</keyword>
<reference evidence="1" key="1">
    <citation type="submission" date="2020-10" db="EMBL/GenBank/DDBJ databases">
        <authorList>
            <person name="Castelo-Branco R."/>
            <person name="Eusebio N."/>
            <person name="Adriana R."/>
            <person name="Vieira A."/>
            <person name="Brugerolle De Fraissinette N."/>
            <person name="Rezende De Castro R."/>
            <person name="Schneider M.P."/>
            <person name="Vasconcelos V."/>
            <person name="Leao P.N."/>
        </authorList>
    </citation>
    <scope>NUCLEOTIDE SEQUENCE</scope>
    <source>
        <strain evidence="1">LEGE 11480</strain>
    </source>
</reference>